<protein>
    <recommendedName>
        <fullName evidence="6">FAD/NAD(P)-binding domain-containing protein</fullName>
    </recommendedName>
</protein>
<gene>
    <name evidence="7" type="ORF">B7463_g720</name>
</gene>
<dbReference type="AlphaFoldDB" id="A0A3E2HQT5"/>
<dbReference type="GO" id="GO:0004174">
    <property type="term" value="F:electron-transferring-flavoprotein dehydrogenase activity"/>
    <property type="evidence" value="ECO:0007669"/>
    <property type="project" value="TreeGrafter"/>
</dbReference>
<keyword evidence="8" id="KW-1185">Reference proteome</keyword>
<dbReference type="SUPFAM" id="SSF51905">
    <property type="entry name" value="FAD/NAD(P)-binding domain"/>
    <property type="match status" value="2"/>
</dbReference>
<sequence length="372" mass="39537">MVKTIVILGASFAGLTVAHKLLKNTYKDVKDFKVILVSNTTHAYWNLASVRAIVPGQIADNQIFQPIEPAFKRYPSGSFEFVLGTAKNLDPASKLVQITTYSGERSQPYDILVLATGSSAIGEVPWKAIGDVDESKALLHRIQDKVKSAKSIVVGGGGATGVESAGELGFEYGRSKEITLITAGEFLLEGAVEKKIGNGAEKVLKNQGVKIIKSTRVLSASVLSSGKTELALSNNSTITVDLYLPTTGLIPNSGYVPSKLRNDKGFVKVDTFLRVKDAKDIWAAGDIADIQRPQLVNTSTQAVHLAKNLDAVLKGKAPVPYKPGSAMIAVTIGRSKGTGAMGSMKLPSIMVWFAKGRSLLVEKLVPTVAGDA</sequence>
<keyword evidence="4" id="KW-0560">Oxidoreductase</keyword>
<dbReference type="OMA" id="MAVTHQL"/>
<dbReference type="Gene3D" id="3.50.50.100">
    <property type="match status" value="1"/>
</dbReference>
<dbReference type="InterPro" id="IPR023753">
    <property type="entry name" value="FAD/NAD-binding_dom"/>
</dbReference>
<dbReference type="PRINTS" id="PR00368">
    <property type="entry name" value="FADPNR"/>
</dbReference>
<evidence type="ECO:0000313" key="8">
    <source>
        <dbReference type="Proteomes" id="UP000258309"/>
    </source>
</evidence>
<evidence type="ECO:0000256" key="2">
    <source>
        <dbReference type="ARBA" id="ARBA00022630"/>
    </source>
</evidence>
<feature type="signal peptide" evidence="5">
    <location>
        <begin position="1"/>
        <end position="18"/>
    </location>
</feature>
<keyword evidence="3" id="KW-0274">FAD</keyword>
<evidence type="ECO:0000313" key="7">
    <source>
        <dbReference type="EMBL" id="RFU35697.1"/>
    </source>
</evidence>
<reference evidence="7 8" key="1">
    <citation type="submission" date="2018-05" db="EMBL/GenBank/DDBJ databases">
        <title>Draft genome sequence of Scytalidium lignicola DSM 105466, a ubiquitous saprotrophic fungus.</title>
        <authorList>
            <person name="Buettner E."/>
            <person name="Gebauer A.M."/>
            <person name="Hofrichter M."/>
            <person name="Liers C."/>
            <person name="Kellner H."/>
        </authorList>
    </citation>
    <scope>NUCLEOTIDE SEQUENCE [LARGE SCALE GENOMIC DNA]</scope>
    <source>
        <strain evidence="7 8">DSM 105466</strain>
    </source>
</reference>
<feature type="non-terminal residue" evidence="7">
    <location>
        <position position="372"/>
    </location>
</feature>
<dbReference type="Pfam" id="PF07992">
    <property type="entry name" value="Pyr_redox_2"/>
    <property type="match status" value="1"/>
</dbReference>
<evidence type="ECO:0000256" key="1">
    <source>
        <dbReference type="ARBA" id="ARBA00006442"/>
    </source>
</evidence>
<evidence type="ECO:0000256" key="4">
    <source>
        <dbReference type="ARBA" id="ARBA00023002"/>
    </source>
</evidence>
<dbReference type="STRING" id="5539.A0A3E2HQT5"/>
<organism evidence="7 8">
    <name type="scientific">Scytalidium lignicola</name>
    <name type="common">Hyphomycete</name>
    <dbReference type="NCBI Taxonomy" id="5539"/>
    <lineage>
        <taxon>Eukaryota</taxon>
        <taxon>Fungi</taxon>
        <taxon>Dikarya</taxon>
        <taxon>Ascomycota</taxon>
        <taxon>Pezizomycotina</taxon>
        <taxon>Leotiomycetes</taxon>
        <taxon>Leotiomycetes incertae sedis</taxon>
        <taxon>Scytalidium</taxon>
    </lineage>
</organism>
<feature type="chain" id="PRO_5017689052" description="FAD/NAD(P)-binding domain-containing protein" evidence="5">
    <location>
        <begin position="19"/>
        <end position="372"/>
    </location>
</feature>
<dbReference type="Proteomes" id="UP000258309">
    <property type="component" value="Unassembled WGS sequence"/>
</dbReference>
<feature type="non-terminal residue" evidence="7">
    <location>
        <position position="1"/>
    </location>
</feature>
<dbReference type="GO" id="GO:0005737">
    <property type="term" value="C:cytoplasm"/>
    <property type="evidence" value="ECO:0007669"/>
    <property type="project" value="TreeGrafter"/>
</dbReference>
<evidence type="ECO:0000259" key="6">
    <source>
        <dbReference type="Pfam" id="PF07992"/>
    </source>
</evidence>
<accession>A0A3E2HQT5</accession>
<dbReference type="GO" id="GO:0050660">
    <property type="term" value="F:flavin adenine dinucleotide binding"/>
    <property type="evidence" value="ECO:0007669"/>
    <property type="project" value="TreeGrafter"/>
</dbReference>
<evidence type="ECO:0000256" key="3">
    <source>
        <dbReference type="ARBA" id="ARBA00022827"/>
    </source>
</evidence>
<comment type="similarity">
    <text evidence="1">Belongs to the FAD-dependent oxidoreductase family.</text>
</comment>
<name>A0A3E2HQT5_SCYLI</name>
<dbReference type="PRINTS" id="PR00469">
    <property type="entry name" value="PNDRDTASEII"/>
</dbReference>
<feature type="domain" description="FAD/NAD(P)-binding" evidence="6">
    <location>
        <begin position="4"/>
        <end position="301"/>
    </location>
</feature>
<dbReference type="PANTHER" id="PTHR43735:SF3">
    <property type="entry name" value="FERROPTOSIS SUPPRESSOR PROTEIN 1"/>
    <property type="match status" value="1"/>
</dbReference>
<dbReference type="PANTHER" id="PTHR43735">
    <property type="entry name" value="APOPTOSIS-INDUCING FACTOR 1"/>
    <property type="match status" value="1"/>
</dbReference>
<proteinExistence type="inferred from homology"/>
<dbReference type="EMBL" id="NCSJ02000006">
    <property type="protein sequence ID" value="RFU35697.1"/>
    <property type="molecule type" value="Genomic_DNA"/>
</dbReference>
<keyword evidence="2" id="KW-0285">Flavoprotein</keyword>
<comment type="caution">
    <text evidence="7">The sequence shown here is derived from an EMBL/GenBank/DDBJ whole genome shotgun (WGS) entry which is preliminary data.</text>
</comment>
<evidence type="ECO:0000256" key="5">
    <source>
        <dbReference type="SAM" id="SignalP"/>
    </source>
</evidence>
<dbReference type="InterPro" id="IPR036188">
    <property type="entry name" value="FAD/NAD-bd_sf"/>
</dbReference>
<keyword evidence="5" id="KW-0732">Signal</keyword>
<dbReference type="OrthoDB" id="202203at2759"/>